<evidence type="ECO:0000256" key="7">
    <source>
        <dbReference type="ARBA" id="ARBA00023228"/>
    </source>
</evidence>
<proteinExistence type="inferred from homology"/>
<dbReference type="GO" id="GO:0022857">
    <property type="term" value="F:transmembrane transporter activity"/>
    <property type="evidence" value="ECO:0007669"/>
    <property type="project" value="InterPro"/>
</dbReference>
<feature type="transmembrane region" description="Helical" evidence="25">
    <location>
        <begin position="349"/>
        <end position="372"/>
    </location>
</feature>
<reference evidence="27 28" key="1">
    <citation type="submission" date="2019-03" db="EMBL/GenBank/DDBJ databases">
        <title>Genomic Encyclopedia of Archaeal and Bacterial Type Strains, Phase II (KMG-II): from individual species to whole genera.</title>
        <authorList>
            <person name="Goeker M."/>
        </authorList>
    </citation>
    <scope>NUCLEOTIDE SEQUENCE [LARGE SCALE GENOMIC DNA]</scope>
    <source>
        <strain evidence="27 28">DSM 19034</strain>
    </source>
</reference>
<keyword evidence="7" id="KW-0458">Lysosome</keyword>
<keyword evidence="3" id="KW-0813">Transport</keyword>
<comment type="catalytic activity">
    <reaction evidence="20">
        <text>L-lysyl-glycine(out) = L-lysyl-glycine(in)</text>
        <dbReference type="Rhea" id="RHEA:79407"/>
        <dbReference type="ChEBI" id="CHEBI:191202"/>
    </reaction>
</comment>
<evidence type="ECO:0000256" key="20">
    <source>
        <dbReference type="ARBA" id="ARBA00044924"/>
    </source>
</evidence>
<evidence type="ECO:0000313" key="27">
    <source>
        <dbReference type="EMBL" id="TDO20774.1"/>
    </source>
</evidence>
<keyword evidence="4 25" id="KW-0812">Transmembrane</keyword>
<comment type="similarity">
    <text evidence="2">Belongs to the major facilitator superfamily.</text>
</comment>
<evidence type="ECO:0000256" key="12">
    <source>
        <dbReference type="ARBA" id="ARBA00044891"/>
    </source>
</evidence>
<dbReference type="EMBL" id="SNWM01000004">
    <property type="protein sequence ID" value="TDO20774.1"/>
    <property type="molecule type" value="Genomic_DNA"/>
</dbReference>
<comment type="caution">
    <text evidence="27">The sequence shown here is derived from an EMBL/GenBank/DDBJ whole genome shotgun (WGS) entry which is preliminary data.</text>
</comment>
<dbReference type="Pfam" id="PF07690">
    <property type="entry name" value="MFS_1"/>
    <property type="match status" value="1"/>
</dbReference>
<dbReference type="InterPro" id="IPR011701">
    <property type="entry name" value="MFS"/>
</dbReference>
<dbReference type="InterPro" id="IPR005829">
    <property type="entry name" value="Sugar_transporter_CS"/>
</dbReference>
<evidence type="ECO:0000256" key="5">
    <source>
        <dbReference type="ARBA" id="ARBA00022989"/>
    </source>
</evidence>
<dbReference type="InterPro" id="IPR020846">
    <property type="entry name" value="MFS_dom"/>
</dbReference>
<evidence type="ECO:0000256" key="16">
    <source>
        <dbReference type="ARBA" id="ARBA00044900"/>
    </source>
</evidence>
<evidence type="ECO:0000256" key="22">
    <source>
        <dbReference type="ARBA" id="ARBA00045018"/>
    </source>
</evidence>
<evidence type="ECO:0000256" key="3">
    <source>
        <dbReference type="ARBA" id="ARBA00022448"/>
    </source>
</evidence>
<dbReference type="RefSeq" id="WP_317130264.1">
    <property type="nucleotide sequence ID" value="NZ_SNWM01000004.1"/>
</dbReference>
<feature type="transmembrane region" description="Helical" evidence="25">
    <location>
        <begin position="292"/>
        <end position="311"/>
    </location>
</feature>
<evidence type="ECO:0000256" key="25">
    <source>
        <dbReference type="SAM" id="Phobius"/>
    </source>
</evidence>
<comment type="catalytic activity">
    <reaction evidence="17">
        <text>L-arginyl-glycine(out) = L-arginyl-glycine(in)</text>
        <dbReference type="Rhea" id="RHEA:79391"/>
        <dbReference type="ChEBI" id="CHEBI:229955"/>
    </reaction>
</comment>
<evidence type="ECO:0000256" key="21">
    <source>
        <dbReference type="ARBA" id="ARBA00044985"/>
    </source>
</evidence>
<comment type="catalytic activity">
    <reaction evidence="12">
        <text>L-lysyl-L-alpha-amino acid(out) = L-lysyl-L-alpha-amino acid(in)</text>
        <dbReference type="Rhea" id="RHEA:79387"/>
        <dbReference type="ChEBI" id="CHEBI:229965"/>
    </reaction>
</comment>
<evidence type="ECO:0000256" key="24">
    <source>
        <dbReference type="ARBA" id="ARBA00046376"/>
    </source>
</evidence>
<dbReference type="GO" id="GO:0005765">
    <property type="term" value="C:lysosomal membrane"/>
    <property type="evidence" value="ECO:0007669"/>
    <property type="project" value="UniProtKB-SubCell"/>
</dbReference>
<dbReference type="InterPro" id="IPR052187">
    <property type="entry name" value="MFSD1"/>
</dbReference>
<evidence type="ECO:0000256" key="14">
    <source>
        <dbReference type="ARBA" id="ARBA00044898"/>
    </source>
</evidence>
<evidence type="ECO:0000256" key="13">
    <source>
        <dbReference type="ARBA" id="ARBA00044893"/>
    </source>
</evidence>
<dbReference type="PANTHER" id="PTHR23512">
    <property type="entry name" value="MAJOR FACILITATOR SUPERFAMILY DOMAIN-CONTAINING PROTEIN 1"/>
    <property type="match status" value="1"/>
</dbReference>
<evidence type="ECO:0000256" key="18">
    <source>
        <dbReference type="ARBA" id="ARBA00044912"/>
    </source>
</evidence>
<comment type="catalytic activity">
    <reaction evidence="8">
        <text>L-lysyl-L-alanine(out) = L-lysyl-L-alanine(in)</text>
        <dbReference type="Rhea" id="RHEA:79399"/>
        <dbReference type="ChEBI" id="CHEBI:229954"/>
    </reaction>
</comment>
<keyword evidence="6 25" id="KW-0472">Membrane</keyword>
<evidence type="ECO:0000256" key="19">
    <source>
        <dbReference type="ARBA" id="ARBA00044919"/>
    </source>
</evidence>
<evidence type="ECO:0000256" key="10">
    <source>
        <dbReference type="ARBA" id="ARBA00044881"/>
    </source>
</evidence>
<protein>
    <recommendedName>
        <fullName evidence="21">Lysosomal dipeptide transporter MFSD1</fullName>
    </recommendedName>
    <alternativeName>
        <fullName evidence="22">Major facilitator superfamily domain-containing protein 1</fullName>
    </alternativeName>
</protein>
<comment type="catalytic activity">
    <reaction evidence="15">
        <text>L-arginyl-L-alpha-amino acid(out) = L-arginyl-L-alpha-amino acid(in)</text>
        <dbReference type="Rhea" id="RHEA:79371"/>
        <dbReference type="ChEBI" id="CHEBI:84315"/>
    </reaction>
</comment>
<dbReference type="Gene3D" id="1.20.1250.20">
    <property type="entry name" value="MFS general substrate transporter like domains"/>
    <property type="match status" value="2"/>
</dbReference>
<dbReference type="InterPro" id="IPR036259">
    <property type="entry name" value="MFS_trans_sf"/>
</dbReference>
<evidence type="ECO:0000256" key="2">
    <source>
        <dbReference type="ARBA" id="ARBA00008335"/>
    </source>
</evidence>
<sequence length="416" mass="44272">MLTATKETQLMQRLKRGFIISWALGCIFYLLQYAVRSSPAVMLGELSDSFGLSTFQMSSILGTYYYSYAIVSLIAGVAYDKFGAKYPIAIGAGLICLGCLLFSLSGEVTGNAGRLLQGAGSAFSFTGCVYLASHGFSAKYIATAIGFTQCMGMLGGSSGQFITGPLIENGLPVHLFWIVMGAACGIICLLLLLTTPKEVREPNTTHTSDSFITPYKIVFSNLQSYLSGIISGLLFVPTTVFAMTWGISFLVTDRGMDRHAAVLASAMVPMGWVIGCPLLGFISDKIGRRKPVLIGGSLVMILCFLQLFFMPQLMAPLVSMLIFGIASGAAMIPYTMIKEANPDEVKGSATGGINFITFGVTSCLGPVFAAYHGKTLANSAAHEAHFQAAGIFLIAVIVVALIVSLFIKETGKTVRT</sequence>
<comment type="subcellular location">
    <subcellularLocation>
        <location evidence="1">Lysosome membrane</location>
        <topology evidence="1">Multi-pass membrane protein</topology>
    </subcellularLocation>
</comment>
<feature type="domain" description="Major facilitator superfamily (MFS) profile" evidence="26">
    <location>
        <begin position="18"/>
        <end position="412"/>
    </location>
</feature>
<keyword evidence="5 25" id="KW-1133">Transmembrane helix</keyword>
<gene>
    <name evidence="27" type="ORF">CLV32_3408</name>
</gene>
<evidence type="ECO:0000256" key="6">
    <source>
        <dbReference type="ARBA" id="ARBA00023136"/>
    </source>
</evidence>
<feature type="transmembrane region" description="Helical" evidence="25">
    <location>
        <begin position="86"/>
        <end position="103"/>
    </location>
</feature>
<comment type="catalytic activity">
    <reaction evidence="19">
        <text>L-alanyl-L-lysine(out) = L-alanyl-L-lysine(in)</text>
        <dbReference type="Rhea" id="RHEA:79415"/>
        <dbReference type="ChEBI" id="CHEBI:192470"/>
    </reaction>
</comment>
<evidence type="ECO:0000256" key="11">
    <source>
        <dbReference type="ARBA" id="ARBA00044884"/>
    </source>
</evidence>
<evidence type="ECO:0000256" key="9">
    <source>
        <dbReference type="ARBA" id="ARBA00044878"/>
    </source>
</evidence>
<evidence type="ECO:0000256" key="23">
    <source>
        <dbReference type="ARBA" id="ARBA00045709"/>
    </source>
</evidence>
<evidence type="ECO:0000259" key="26">
    <source>
        <dbReference type="PROSITE" id="PS50850"/>
    </source>
</evidence>
<comment type="catalytic activity">
    <reaction evidence="10">
        <text>L-alpha-aminoacyl-L-arginine(out) = L-alpha-aminoacyl-L-arginine(in)</text>
        <dbReference type="Rhea" id="RHEA:79367"/>
        <dbReference type="ChEBI" id="CHEBI:229968"/>
    </reaction>
</comment>
<feature type="transmembrane region" description="Helical" evidence="25">
    <location>
        <begin position="225"/>
        <end position="247"/>
    </location>
</feature>
<organism evidence="27 28">
    <name type="scientific">Pedobacter duraquae</name>
    <dbReference type="NCBI Taxonomy" id="425511"/>
    <lineage>
        <taxon>Bacteria</taxon>
        <taxon>Pseudomonadati</taxon>
        <taxon>Bacteroidota</taxon>
        <taxon>Sphingobacteriia</taxon>
        <taxon>Sphingobacteriales</taxon>
        <taxon>Sphingobacteriaceae</taxon>
        <taxon>Pedobacter</taxon>
    </lineage>
</organism>
<evidence type="ECO:0000256" key="4">
    <source>
        <dbReference type="ARBA" id="ARBA00022692"/>
    </source>
</evidence>
<feature type="transmembrane region" description="Helical" evidence="25">
    <location>
        <begin position="140"/>
        <end position="162"/>
    </location>
</feature>
<comment type="catalytic activity">
    <reaction evidence="11">
        <text>L-alpha-aminoacyl-L-histidine(out) = L-alpha-aminoacyl-L-histidine(in)</text>
        <dbReference type="Rhea" id="RHEA:79375"/>
        <dbReference type="ChEBI" id="CHEBI:229967"/>
    </reaction>
</comment>
<dbReference type="SUPFAM" id="SSF103473">
    <property type="entry name" value="MFS general substrate transporter"/>
    <property type="match status" value="1"/>
</dbReference>
<comment type="subunit">
    <text evidence="24">Homodimer. Interacts with lysosomal protein GLMP (via lumenal domain); the interaction starts while both proteins are still in the endoplasmic reticulum and is required for stabilization of MFSD1 in lysosomes but has no direct effect on its targeting to lysosomes or transporter activity.</text>
</comment>
<evidence type="ECO:0000256" key="15">
    <source>
        <dbReference type="ARBA" id="ARBA00044899"/>
    </source>
</evidence>
<feature type="transmembrane region" description="Helical" evidence="25">
    <location>
        <begin position="317"/>
        <end position="337"/>
    </location>
</feature>
<comment type="catalytic activity">
    <reaction evidence="9">
        <text>L-histidyl-glycine(out) = L-histidyl-glycine(in)</text>
        <dbReference type="Rhea" id="RHEA:79395"/>
        <dbReference type="ChEBI" id="CHEBI:229957"/>
    </reaction>
</comment>
<feature type="transmembrane region" description="Helical" evidence="25">
    <location>
        <begin position="174"/>
        <end position="193"/>
    </location>
</feature>
<feature type="transmembrane region" description="Helical" evidence="25">
    <location>
        <begin position="115"/>
        <end position="133"/>
    </location>
</feature>
<feature type="transmembrane region" description="Helical" evidence="25">
    <location>
        <begin position="259"/>
        <end position="280"/>
    </location>
</feature>
<keyword evidence="28" id="KW-1185">Reference proteome</keyword>
<name>A0A4R6IFH2_9SPHI</name>
<feature type="transmembrane region" description="Helical" evidence="25">
    <location>
        <begin position="384"/>
        <end position="407"/>
    </location>
</feature>
<dbReference type="PANTHER" id="PTHR23512:SF3">
    <property type="entry name" value="MAJOR FACILITATOR SUPERFAMILY DOMAIN-CONTAINING PROTEIN 1"/>
    <property type="match status" value="1"/>
</dbReference>
<dbReference type="PROSITE" id="PS50850">
    <property type="entry name" value="MFS"/>
    <property type="match status" value="1"/>
</dbReference>
<comment type="function">
    <text evidence="23">Lysosomal dipeptide uniporter that selectively exports lysine, arginine or histidine-containing dipeptides with a net positive charge from the lysosome lumen into the cytosol. Could play a role in a specific type of protein O-glycosylation indirectly regulating macrophages migration and tissue invasion. Also essential for liver homeostasis.</text>
</comment>
<dbReference type="AlphaFoldDB" id="A0A4R6IFH2"/>
<dbReference type="PROSITE" id="PS00216">
    <property type="entry name" value="SUGAR_TRANSPORT_1"/>
    <property type="match status" value="1"/>
</dbReference>
<evidence type="ECO:0000313" key="28">
    <source>
        <dbReference type="Proteomes" id="UP000295499"/>
    </source>
</evidence>
<evidence type="ECO:0000256" key="1">
    <source>
        <dbReference type="ARBA" id="ARBA00004155"/>
    </source>
</evidence>
<comment type="catalytic activity">
    <reaction evidence="16">
        <text>L-lysyl-L-lysine(out) = L-lysyl-L-lysine(in)</text>
        <dbReference type="Rhea" id="RHEA:79403"/>
        <dbReference type="ChEBI" id="CHEBI:229956"/>
    </reaction>
</comment>
<comment type="catalytic activity">
    <reaction evidence="18">
        <text>L-histidyl-L-alpha-amino acid(out) = L-histidyl-L-alpha-amino acid(in)</text>
        <dbReference type="Rhea" id="RHEA:79379"/>
        <dbReference type="ChEBI" id="CHEBI:229964"/>
    </reaction>
</comment>
<evidence type="ECO:0000256" key="17">
    <source>
        <dbReference type="ARBA" id="ARBA00044903"/>
    </source>
</evidence>
<accession>A0A4R6IFH2</accession>
<comment type="catalytic activity">
    <reaction evidence="13">
        <text>L-alpha-aminoacyl-L-lysine(out) = L-alpha-aminoacyl-L-lysine(in)</text>
        <dbReference type="Rhea" id="RHEA:79383"/>
        <dbReference type="ChEBI" id="CHEBI:229966"/>
    </reaction>
</comment>
<evidence type="ECO:0000256" key="8">
    <source>
        <dbReference type="ARBA" id="ARBA00044876"/>
    </source>
</evidence>
<feature type="transmembrane region" description="Helical" evidence="25">
    <location>
        <begin position="55"/>
        <end position="79"/>
    </location>
</feature>
<comment type="catalytic activity">
    <reaction evidence="14">
        <text>L-aspartyl-L-lysine(out) = L-aspartyl-L-lysine(in)</text>
        <dbReference type="Rhea" id="RHEA:79411"/>
        <dbReference type="ChEBI" id="CHEBI:229953"/>
    </reaction>
</comment>
<dbReference type="Proteomes" id="UP000295499">
    <property type="component" value="Unassembled WGS sequence"/>
</dbReference>
<feature type="transmembrane region" description="Helical" evidence="25">
    <location>
        <begin position="17"/>
        <end position="35"/>
    </location>
</feature>